<keyword evidence="2 5" id="KW-0812">Transmembrane</keyword>
<dbReference type="GO" id="GO:0016020">
    <property type="term" value="C:membrane"/>
    <property type="evidence" value="ECO:0007669"/>
    <property type="project" value="UniProtKB-SubCell"/>
</dbReference>
<evidence type="ECO:0000256" key="5">
    <source>
        <dbReference type="SAM" id="Phobius"/>
    </source>
</evidence>
<gene>
    <name evidence="6" type="ORF">Q31a_18480</name>
</gene>
<dbReference type="EMBL" id="CP036298">
    <property type="protein sequence ID" value="QDV23547.1"/>
    <property type="molecule type" value="Genomic_DNA"/>
</dbReference>
<dbReference type="PANTHER" id="PTHR30168:SF0">
    <property type="entry name" value="INNER MEMBRANE PROTEIN"/>
    <property type="match status" value="1"/>
</dbReference>
<sequence length="298" mass="32281">MRWAGREGSSNVEDRRSMKSAGAVGGGGLLVALLVVVFSIMRGGDPGQALQDGVRQLQQQAAQGGAGAQAGAGPVVASEAEQELAEFVKVVLKDTEDVWNDLFPRLVGKEYQEPKLILFRNATSSGCGHASSAVGPFYCPADLQVYLDLAFFEEMRTKFKAPGDFACAYVVAHEVGHHVQNLLGLSAEVQSRQAQLSKAEANKLSVRLELQADFLAGVWAHHADRAKRILEAGDVEEALNAAQQIGDDTLQRQATGQVMPDSFTHGTAKQRQRWFNEGLQSGDLSDLNLLFELDYNRL</sequence>
<keyword evidence="7" id="KW-1185">Reference proteome</keyword>
<dbReference type="Proteomes" id="UP000318017">
    <property type="component" value="Chromosome"/>
</dbReference>
<dbReference type="OrthoDB" id="9774900at2"/>
<evidence type="ECO:0000256" key="1">
    <source>
        <dbReference type="ARBA" id="ARBA00004167"/>
    </source>
</evidence>
<dbReference type="Pfam" id="PF04228">
    <property type="entry name" value="Zn_peptidase"/>
    <property type="match status" value="1"/>
</dbReference>
<accession>A0A518G4L8</accession>
<keyword evidence="4 5" id="KW-0472">Membrane</keyword>
<organism evidence="6 7">
    <name type="scientific">Aureliella helgolandensis</name>
    <dbReference type="NCBI Taxonomy" id="2527968"/>
    <lineage>
        <taxon>Bacteria</taxon>
        <taxon>Pseudomonadati</taxon>
        <taxon>Planctomycetota</taxon>
        <taxon>Planctomycetia</taxon>
        <taxon>Pirellulales</taxon>
        <taxon>Pirellulaceae</taxon>
        <taxon>Aureliella</taxon>
    </lineage>
</organism>
<evidence type="ECO:0000256" key="2">
    <source>
        <dbReference type="ARBA" id="ARBA00022692"/>
    </source>
</evidence>
<feature type="transmembrane region" description="Helical" evidence="5">
    <location>
        <begin position="21"/>
        <end position="41"/>
    </location>
</feature>
<name>A0A518G4L8_9BACT</name>
<proteinExistence type="predicted"/>
<evidence type="ECO:0000313" key="6">
    <source>
        <dbReference type="EMBL" id="QDV23547.1"/>
    </source>
</evidence>
<comment type="subcellular location">
    <subcellularLocation>
        <location evidence="1">Membrane</location>
        <topology evidence="1">Single-pass membrane protein</topology>
    </subcellularLocation>
</comment>
<dbReference type="KEGG" id="ahel:Q31a_18480"/>
<evidence type="ECO:0000313" key="7">
    <source>
        <dbReference type="Proteomes" id="UP000318017"/>
    </source>
</evidence>
<evidence type="ECO:0000256" key="3">
    <source>
        <dbReference type="ARBA" id="ARBA00022989"/>
    </source>
</evidence>
<dbReference type="PANTHER" id="PTHR30168">
    <property type="entry name" value="PUTATIVE MEMBRANE PROTEIN YPFJ"/>
    <property type="match status" value="1"/>
</dbReference>
<dbReference type="InterPro" id="IPR007343">
    <property type="entry name" value="Uncharacterised_pept_Zn_put"/>
</dbReference>
<protein>
    <submittedName>
        <fullName evidence="6">Neutral zinc metallopeptidase</fullName>
    </submittedName>
</protein>
<dbReference type="AlphaFoldDB" id="A0A518G4L8"/>
<evidence type="ECO:0000256" key="4">
    <source>
        <dbReference type="ARBA" id="ARBA00023136"/>
    </source>
</evidence>
<reference evidence="6 7" key="1">
    <citation type="submission" date="2019-02" db="EMBL/GenBank/DDBJ databases">
        <title>Deep-cultivation of Planctomycetes and their phenomic and genomic characterization uncovers novel biology.</title>
        <authorList>
            <person name="Wiegand S."/>
            <person name="Jogler M."/>
            <person name="Boedeker C."/>
            <person name="Pinto D."/>
            <person name="Vollmers J."/>
            <person name="Rivas-Marin E."/>
            <person name="Kohn T."/>
            <person name="Peeters S.H."/>
            <person name="Heuer A."/>
            <person name="Rast P."/>
            <person name="Oberbeckmann S."/>
            <person name="Bunk B."/>
            <person name="Jeske O."/>
            <person name="Meyerdierks A."/>
            <person name="Storesund J.E."/>
            <person name="Kallscheuer N."/>
            <person name="Luecker S."/>
            <person name="Lage O.M."/>
            <person name="Pohl T."/>
            <person name="Merkel B.J."/>
            <person name="Hornburger P."/>
            <person name="Mueller R.-W."/>
            <person name="Bruemmer F."/>
            <person name="Labrenz M."/>
            <person name="Spormann A.M."/>
            <person name="Op den Camp H."/>
            <person name="Overmann J."/>
            <person name="Amann R."/>
            <person name="Jetten M.S.M."/>
            <person name="Mascher T."/>
            <person name="Medema M.H."/>
            <person name="Devos D.P."/>
            <person name="Kaster A.-K."/>
            <person name="Ovreas L."/>
            <person name="Rohde M."/>
            <person name="Galperin M.Y."/>
            <person name="Jogler C."/>
        </authorList>
    </citation>
    <scope>NUCLEOTIDE SEQUENCE [LARGE SCALE GENOMIC DNA]</scope>
    <source>
        <strain evidence="6 7">Q31a</strain>
    </source>
</reference>
<keyword evidence="3 5" id="KW-1133">Transmembrane helix</keyword>